<protein>
    <submittedName>
        <fullName evidence="4">DgyrCDS14506</fullName>
    </submittedName>
</protein>
<proteinExistence type="predicted"/>
<feature type="region of interest" description="Disordered" evidence="2">
    <location>
        <begin position="874"/>
        <end position="942"/>
    </location>
</feature>
<accession>A0A7I8WE08</accession>
<dbReference type="Gene3D" id="1.20.920.20">
    <property type="match status" value="1"/>
</dbReference>
<name>A0A7I8WE08_9ANNE</name>
<evidence type="ECO:0000256" key="1">
    <source>
        <dbReference type="SAM" id="Coils"/>
    </source>
</evidence>
<feature type="region of interest" description="Disordered" evidence="2">
    <location>
        <begin position="732"/>
        <end position="752"/>
    </location>
</feature>
<keyword evidence="1" id="KW-0175">Coiled coil</keyword>
<dbReference type="PANTHER" id="PTHR47020:SF1">
    <property type="entry name" value="HILLARIN"/>
    <property type="match status" value="1"/>
</dbReference>
<feature type="compositionally biased region" description="Basic and acidic residues" evidence="2">
    <location>
        <begin position="878"/>
        <end position="942"/>
    </location>
</feature>
<dbReference type="InterPro" id="IPR056564">
    <property type="entry name" value="Ig-like_KY"/>
</dbReference>
<evidence type="ECO:0000313" key="5">
    <source>
        <dbReference type="Proteomes" id="UP000549394"/>
    </source>
</evidence>
<comment type="caution">
    <text evidence="4">The sequence shown here is derived from an EMBL/GenBank/DDBJ whole genome shotgun (WGS) entry which is preliminary data.</text>
</comment>
<evidence type="ECO:0000259" key="3">
    <source>
        <dbReference type="Pfam" id="PF23265"/>
    </source>
</evidence>
<feature type="domain" description="KY-like immunoglobulin-like" evidence="3">
    <location>
        <begin position="285"/>
        <end position="416"/>
    </location>
</feature>
<dbReference type="EMBL" id="CAJFCJ010000044">
    <property type="protein sequence ID" value="CAD5126363.1"/>
    <property type="molecule type" value="Genomic_DNA"/>
</dbReference>
<evidence type="ECO:0000313" key="4">
    <source>
        <dbReference type="EMBL" id="CAD5126363.1"/>
    </source>
</evidence>
<sequence length="1147" mass="134985">MGICCSTNSVVPIYNMAEIQRQLEIVQDDLLREFQDMGFPTNTKLRMANIEWYQMVQRRGIPLPPTLIYPNPFTKEEILRNYDFTKIDKFALSKKSSCFLSKTPSDAVASLTRRYRNDEIEKFRVLFRWFASLNLHSINYSDVKVNEIRYLMYQIHRGQMSHSEVLCWICVHANIDCIEIKGHQKHEQFDFGEELTDDLRGSWNAVRLNNLWFLCNVRFASRSVNANERVYSPLLKFFETKVYERTLTYKYNDFYFLTNPEEMIYSHLPTNAKHELLAREVSNLEFRDQVNLSQNFFSLRLGIVSHPKGKIIANSIKNEIIIQTNESLPVFFWNELLIDNRTWLTSEVNDRVQTGNVDSQKFIAMFQDKQRHLLIIRLRLPQSARYKLQLFANRYKEKMTYLNCLEYAINFTKYENINVDPFPHVHQKELGPNYRTTKLNFIKMTPELGMYYTSDSFTEIRFEADDDEFDIYVVITSCGYTSESLRKYCISTFEHRRGLVKFYFPDCGEYGINIYAESRRPKYCCSCLCFNFCEKDEPNDYPSLCSYIAVCTQTPTNTVIFPKNDRITIGKRTAFLRLGLVVDQNFQSYQQCRESINFKFNKSKACQFKIKLLSFTDNEEEIDCSQYAFIENSLNSVKFFLNFPYKGMFKCFIYGKKLNSRKSYKLIYICYFDVIQAANNVISFPQITDKWRISETHRIIEPLRNLHCDESVQFQITGIQCQKMICRRNRRRDNTNNDDENSGSGDGDACDDNNDRDDDIINFTCENDVWTTNVDTGNQTDDLIIEIKLRERAKFFTEILRYKVSEQPRIEDESGERKEELIAVNNDAKMDTNEVRIEQINWLLELEKHVYMSEFINEDLIKATEDSQEKINPMELDWENRLHNNEENEKERDGEKRDKGEEGEVEEKPEAKKEGDNENGNNEERKPEESQERGAEAAVAEKRDTKNEAYNISFIKKKLNKAIEDQDYKRMIPVIQLASEEPYCHQLRNELLTANELMENLKQIEMLKLRILKLEERLITELHNLNPLPDVVHTVIQAVLLVLSISEAESKDWKECQLYIKFISSMSILKKIDELNILKIHPGIILRADEILSSVDLKLVTNASRAGAAIFAWLKQIIEIYKRVYHDQISRFKPSGIEEQIRFFGKK</sequence>
<dbReference type="Proteomes" id="UP000549394">
    <property type="component" value="Unassembled WGS sequence"/>
</dbReference>
<reference evidence="4 5" key="1">
    <citation type="submission" date="2020-08" db="EMBL/GenBank/DDBJ databases">
        <authorList>
            <person name="Hejnol A."/>
        </authorList>
    </citation>
    <scope>NUCLEOTIDE SEQUENCE [LARGE SCALE GENOMIC DNA]</scope>
</reference>
<organism evidence="4 5">
    <name type="scientific">Dimorphilus gyrociliatus</name>
    <dbReference type="NCBI Taxonomy" id="2664684"/>
    <lineage>
        <taxon>Eukaryota</taxon>
        <taxon>Metazoa</taxon>
        <taxon>Spiralia</taxon>
        <taxon>Lophotrochozoa</taxon>
        <taxon>Annelida</taxon>
        <taxon>Polychaeta</taxon>
        <taxon>Polychaeta incertae sedis</taxon>
        <taxon>Dinophilidae</taxon>
        <taxon>Dimorphilus</taxon>
    </lineage>
</organism>
<gene>
    <name evidence="4" type="ORF">DGYR_LOCUS13611</name>
</gene>
<dbReference type="InterPro" id="IPR053041">
    <property type="entry name" value="Transglut-like_Superfamily_Mod"/>
</dbReference>
<dbReference type="AlphaFoldDB" id="A0A7I8WE08"/>
<feature type="coiled-coil region" evidence="1">
    <location>
        <begin position="984"/>
        <end position="1017"/>
    </location>
</feature>
<dbReference type="OrthoDB" id="6129702at2759"/>
<keyword evidence="5" id="KW-1185">Reference proteome</keyword>
<evidence type="ECO:0000256" key="2">
    <source>
        <dbReference type="SAM" id="MobiDB-lite"/>
    </source>
</evidence>
<dbReference type="PANTHER" id="PTHR47020">
    <property type="entry name" value="HILLARIN"/>
    <property type="match status" value="1"/>
</dbReference>
<dbReference type="Pfam" id="PF23265">
    <property type="entry name" value="Ig-like_KY"/>
    <property type="match status" value="2"/>
</dbReference>
<feature type="domain" description="KY-like immunoglobulin-like" evidence="3">
    <location>
        <begin position="572"/>
        <end position="675"/>
    </location>
</feature>